<dbReference type="GeneTree" id="ENSGT00940000166882"/>
<dbReference type="InterPro" id="IPR036056">
    <property type="entry name" value="Fibrinogen-like_C"/>
</dbReference>
<dbReference type="CDD" id="cd00063">
    <property type="entry name" value="FN3"/>
    <property type="match status" value="4"/>
</dbReference>
<dbReference type="InterPro" id="IPR014716">
    <property type="entry name" value="Fibrinogen_a/b/g_C_1"/>
</dbReference>
<evidence type="ECO:0000313" key="14">
    <source>
        <dbReference type="Proteomes" id="UP000007635"/>
    </source>
</evidence>
<dbReference type="NCBIfam" id="NF040941">
    <property type="entry name" value="GGGWT_bact"/>
    <property type="match status" value="1"/>
</dbReference>
<dbReference type="Gene3D" id="3.90.215.10">
    <property type="entry name" value="Gamma Fibrinogen, chain A, domain 1"/>
    <property type="match status" value="1"/>
</dbReference>
<evidence type="ECO:0000256" key="5">
    <source>
        <dbReference type="ARBA" id="ARBA00022536"/>
    </source>
</evidence>
<evidence type="ECO:0000256" key="3">
    <source>
        <dbReference type="ARBA" id="ARBA00022525"/>
    </source>
</evidence>
<keyword evidence="9" id="KW-0325">Glycoprotein</keyword>
<dbReference type="Ensembl" id="ENSGACT00000072884.1">
    <property type="protein sequence ID" value="ENSGACP00000049861.1"/>
    <property type="gene ID" value="ENSGACG00000013750.2"/>
</dbReference>
<keyword evidence="7" id="KW-0677">Repeat</keyword>
<dbReference type="PANTHER" id="PTHR46708:SF12">
    <property type="entry name" value="TENASCIN N"/>
    <property type="match status" value="1"/>
</dbReference>
<dbReference type="Pfam" id="PF00147">
    <property type="entry name" value="Fibrinogen_C"/>
    <property type="match status" value="1"/>
</dbReference>
<dbReference type="Pfam" id="PF25024">
    <property type="entry name" value="EGF_TEN"/>
    <property type="match status" value="1"/>
</dbReference>
<dbReference type="SMART" id="SM00186">
    <property type="entry name" value="FBG"/>
    <property type="match status" value="1"/>
</dbReference>
<dbReference type="SUPFAM" id="SSF49265">
    <property type="entry name" value="Fibronectin type III"/>
    <property type="match status" value="2"/>
</dbReference>
<dbReference type="InterPro" id="IPR003961">
    <property type="entry name" value="FN3_dom"/>
</dbReference>
<dbReference type="CDD" id="cd00087">
    <property type="entry name" value="FReD"/>
    <property type="match status" value="1"/>
</dbReference>
<evidence type="ECO:0000256" key="1">
    <source>
        <dbReference type="ARBA" id="ARBA00004498"/>
    </source>
</evidence>
<dbReference type="PANTHER" id="PTHR46708">
    <property type="entry name" value="TENASCIN"/>
    <property type="match status" value="1"/>
</dbReference>
<comment type="similarity">
    <text evidence="2">Belongs to the tenascin family.</text>
</comment>
<dbReference type="SMART" id="SM00181">
    <property type="entry name" value="EGF"/>
    <property type="match status" value="3"/>
</dbReference>
<sequence>MTVRLLWRVLCPLVLLCTVSPLSSASNHPDPSAPQQGGTFSNVYKIDIPGSSGCKLELLPNQDETGLQTETTMSGENSITFQHNIRLQTPKCDCEESESFKSLLYRVNGLEEEVNYLKTQCTQGCCGSGGAAGVDTSCSGHGAYQPDACSCLCNPGWEGPDCSVSSCPDECNDNGRCVNGKCVCQQGFTGDDCSQQTCPDNCNDKGQCVDGRCVCFPHFSGEACGVQRCPKDCVGNGLCVDGQCICKEGFYGVDCSSVHSPQGLRLVQKTDVSLLVNWETVRGAEYYILRYHPKKDDSTQQSVRVSNTENSHLITGLAAGVTYIVQVHAVIKDIQSEADKIEATTEVSAIDGIRVLGQTDVSIHLDWKNPSAEVDHFRLTHTDPSGQEEEQNVLRNQEARTRHTIVGLFPGTEYQITVQAMKGTTEGKPSSVTAATDIDAPVNLIPKKVTEDTATLSWDRVQAEIDGYMLSYTTPEGSSAEIPVGRDSSSYKLVGLKPGVLHFVNIWAFKGHNVSGKSSTTAHTDIDSPKKLKATDVTLESAFLTWVPPLADIDGYILTYRDEDGNMEMVKKQLGAHESSYALSGLEMSKRYVATIVAYKGNKRSKVVETTFRTVGILYPFPMDCTQIMKNGNKKSGIYTVYINNDDSQPIEAYCDMETDGGGWLVLQRRHSGKLDFMKRWRQYIAGFGNMTDEFWIGLDKIYKLTNTSTQYELRFDLGLGAERAYAVYDSFKIAPVKQNFRITIGTYSGTAGDAMTYHQDQAWTTVDKDNDVTMSNCALNHHGAWWYKNCHLANINGKWGDTRHSVGVNWKPWKGHLVSLDFTEMKIRAVGARSGRRSRSLADRKKSRAAK</sequence>
<dbReference type="GO" id="GO:0030155">
    <property type="term" value="P:regulation of cell adhesion"/>
    <property type="evidence" value="ECO:0007669"/>
    <property type="project" value="TreeGrafter"/>
</dbReference>
<dbReference type="InterPro" id="IPR000742">
    <property type="entry name" value="EGF"/>
</dbReference>
<feature type="chain" id="PRO_5043007560" evidence="10">
    <location>
        <begin position="26"/>
        <end position="852"/>
    </location>
</feature>
<dbReference type="GO" id="GO:0005615">
    <property type="term" value="C:extracellular space"/>
    <property type="evidence" value="ECO:0007669"/>
    <property type="project" value="TreeGrafter"/>
</dbReference>
<dbReference type="SMART" id="SM00060">
    <property type="entry name" value="FN3"/>
    <property type="match status" value="4"/>
</dbReference>
<dbReference type="InterPro" id="IPR036116">
    <property type="entry name" value="FN3_sf"/>
</dbReference>
<dbReference type="Gene3D" id="2.10.25.10">
    <property type="entry name" value="Laminin"/>
    <property type="match status" value="3"/>
</dbReference>
<dbReference type="PROSITE" id="PS01186">
    <property type="entry name" value="EGF_2"/>
    <property type="match status" value="2"/>
</dbReference>
<reference evidence="13 14" key="1">
    <citation type="journal article" date="2021" name="G3 (Bethesda)">
        <title>Improved contiguity of the threespine stickleback genome using long-read sequencing.</title>
        <authorList>
            <person name="Nath S."/>
            <person name="Shaw D.E."/>
            <person name="White M.A."/>
        </authorList>
    </citation>
    <scope>NUCLEOTIDE SEQUENCE [LARGE SCALE GENOMIC DNA]</scope>
    <source>
        <strain evidence="13 14">Lake Benthic</strain>
    </source>
</reference>
<reference evidence="13" key="2">
    <citation type="submission" date="2025-08" db="UniProtKB">
        <authorList>
            <consortium name="Ensembl"/>
        </authorList>
    </citation>
    <scope>IDENTIFICATION</scope>
</reference>
<dbReference type="Pfam" id="PF00041">
    <property type="entry name" value="fn3"/>
    <property type="match status" value="4"/>
</dbReference>
<comment type="subcellular location">
    <subcellularLocation>
        <location evidence="1">Secreted</location>
        <location evidence="1">Extracellular space</location>
        <location evidence="1">Extracellular matrix</location>
    </subcellularLocation>
</comment>
<evidence type="ECO:0000256" key="4">
    <source>
        <dbReference type="ARBA" id="ARBA00022530"/>
    </source>
</evidence>
<dbReference type="InterPro" id="IPR020837">
    <property type="entry name" value="Fibrinogen_CS"/>
</dbReference>
<protein>
    <submittedName>
        <fullName evidence="13">Tenascin N</fullName>
    </submittedName>
</protein>
<feature type="domain" description="Fibronectin type-III" evidence="11">
    <location>
        <begin position="349"/>
        <end position="441"/>
    </location>
</feature>
<evidence type="ECO:0000256" key="2">
    <source>
        <dbReference type="ARBA" id="ARBA00008673"/>
    </source>
</evidence>
<evidence type="ECO:0000259" key="11">
    <source>
        <dbReference type="PROSITE" id="PS50853"/>
    </source>
</evidence>
<dbReference type="AlphaFoldDB" id="A0AAQ4QI64"/>
<dbReference type="InterPro" id="IPR050991">
    <property type="entry name" value="ECM_Regulatory_Proteins"/>
</dbReference>
<dbReference type="PROSITE" id="PS00022">
    <property type="entry name" value="EGF_1"/>
    <property type="match status" value="2"/>
</dbReference>
<accession>A0AAQ4QI64</accession>
<dbReference type="CDD" id="cd00054">
    <property type="entry name" value="EGF_CA"/>
    <property type="match status" value="1"/>
</dbReference>
<evidence type="ECO:0000313" key="13">
    <source>
        <dbReference type="Ensembl" id="ENSGACP00000049861.1"/>
    </source>
</evidence>
<keyword evidence="5" id="KW-0245">EGF-like domain</keyword>
<evidence type="ECO:0000256" key="9">
    <source>
        <dbReference type="ARBA" id="ARBA00023180"/>
    </source>
</evidence>
<keyword evidence="8" id="KW-1015">Disulfide bond</keyword>
<keyword evidence="4" id="KW-0272">Extracellular matrix</keyword>
<reference evidence="13" key="3">
    <citation type="submission" date="2025-09" db="UniProtKB">
        <authorList>
            <consortium name="Ensembl"/>
        </authorList>
    </citation>
    <scope>IDENTIFICATION</scope>
</reference>
<dbReference type="InterPro" id="IPR013783">
    <property type="entry name" value="Ig-like_fold"/>
</dbReference>
<dbReference type="FunFam" id="3.90.215.10:FF:000001">
    <property type="entry name" value="Tenascin isoform 1"/>
    <property type="match status" value="1"/>
</dbReference>
<keyword evidence="3" id="KW-0964">Secreted</keyword>
<proteinExistence type="inferred from homology"/>
<dbReference type="SUPFAM" id="SSF56496">
    <property type="entry name" value="Fibrinogen C-terminal domain-like"/>
    <property type="match status" value="1"/>
</dbReference>
<keyword evidence="14" id="KW-1185">Reference proteome</keyword>
<evidence type="ECO:0000256" key="10">
    <source>
        <dbReference type="SAM" id="SignalP"/>
    </source>
</evidence>
<feature type="signal peptide" evidence="10">
    <location>
        <begin position="1"/>
        <end position="25"/>
    </location>
</feature>
<evidence type="ECO:0000256" key="7">
    <source>
        <dbReference type="ARBA" id="ARBA00022737"/>
    </source>
</evidence>
<dbReference type="FunFam" id="2.10.25.10:FF:000001">
    <property type="entry name" value="Tenascin C"/>
    <property type="match status" value="2"/>
</dbReference>
<dbReference type="GO" id="GO:0098966">
    <property type="term" value="C:perisynaptic extracellular matrix"/>
    <property type="evidence" value="ECO:0007669"/>
    <property type="project" value="TreeGrafter"/>
</dbReference>
<dbReference type="PROSITE" id="PS00514">
    <property type="entry name" value="FIBRINOGEN_C_1"/>
    <property type="match status" value="1"/>
</dbReference>
<dbReference type="Gene3D" id="2.60.40.10">
    <property type="entry name" value="Immunoglobulins"/>
    <property type="match status" value="4"/>
</dbReference>
<dbReference type="PROSITE" id="PS51406">
    <property type="entry name" value="FIBRINOGEN_C_2"/>
    <property type="match status" value="1"/>
</dbReference>
<feature type="domain" description="Fibrinogen C-terminal" evidence="12">
    <location>
        <begin position="616"/>
        <end position="832"/>
    </location>
</feature>
<evidence type="ECO:0000256" key="8">
    <source>
        <dbReference type="ARBA" id="ARBA00023157"/>
    </source>
</evidence>
<dbReference type="Proteomes" id="UP000007635">
    <property type="component" value="Chromosome III"/>
</dbReference>
<name>A0AAQ4QI64_GASAC</name>
<keyword evidence="6 10" id="KW-0732">Signal</keyword>
<dbReference type="InterPro" id="IPR002181">
    <property type="entry name" value="Fibrinogen_a/b/g_C_dom"/>
</dbReference>
<evidence type="ECO:0000259" key="12">
    <source>
        <dbReference type="PROSITE" id="PS51406"/>
    </source>
</evidence>
<feature type="domain" description="Fibronectin type-III" evidence="11">
    <location>
        <begin position="528"/>
        <end position="618"/>
    </location>
</feature>
<dbReference type="PROSITE" id="PS50853">
    <property type="entry name" value="FN3"/>
    <property type="match status" value="3"/>
</dbReference>
<feature type="domain" description="Fibronectin type-III" evidence="11">
    <location>
        <begin position="260"/>
        <end position="348"/>
    </location>
</feature>
<organism evidence="13 14">
    <name type="scientific">Gasterosteus aculeatus aculeatus</name>
    <name type="common">three-spined stickleback</name>
    <dbReference type="NCBI Taxonomy" id="481459"/>
    <lineage>
        <taxon>Eukaryota</taxon>
        <taxon>Metazoa</taxon>
        <taxon>Chordata</taxon>
        <taxon>Craniata</taxon>
        <taxon>Vertebrata</taxon>
        <taxon>Euteleostomi</taxon>
        <taxon>Actinopterygii</taxon>
        <taxon>Neopterygii</taxon>
        <taxon>Teleostei</taxon>
        <taxon>Neoteleostei</taxon>
        <taxon>Acanthomorphata</taxon>
        <taxon>Eupercaria</taxon>
        <taxon>Perciformes</taxon>
        <taxon>Cottioidei</taxon>
        <taxon>Gasterosteales</taxon>
        <taxon>Gasterosteidae</taxon>
        <taxon>Gasterosteus</taxon>
    </lineage>
</organism>
<evidence type="ECO:0000256" key="6">
    <source>
        <dbReference type="ARBA" id="ARBA00022729"/>
    </source>
</evidence>